<dbReference type="InterPro" id="IPR014757">
    <property type="entry name" value="Tscrpt_reg_IclR_C"/>
</dbReference>
<protein>
    <submittedName>
        <fullName evidence="2">Transcriptional repressor IclR</fullName>
    </submittedName>
</protein>
<dbReference type="PROSITE" id="PS51078">
    <property type="entry name" value="ICLR_ED"/>
    <property type="match status" value="1"/>
</dbReference>
<dbReference type="PANTHER" id="PTHR30136:SF35">
    <property type="entry name" value="HTH-TYPE TRANSCRIPTIONAL REGULATOR RV1719"/>
    <property type="match status" value="1"/>
</dbReference>
<dbReference type="GO" id="GO:0003677">
    <property type="term" value="F:DNA binding"/>
    <property type="evidence" value="ECO:0007669"/>
    <property type="project" value="TreeGrafter"/>
</dbReference>
<reference evidence="2" key="1">
    <citation type="submission" date="2019-08" db="EMBL/GenBank/DDBJ databases">
        <authorList>
            <person name="Kucharzyk K."/>
            <person name="Murdoch R.W."/>
            <person name="Higgins S."/>
            <person name="Loffler F."/>
        </authorList>
    </citation>
    <scope>NUCLEOTIDE SEQUENCE</scope>
</reference>
<dbReference type="InterPro" id="IPR029016">
    <property type="entry name" value="GAF-like_dom_sf"/>
</dbReference>
<dbReference type="Gene3D" id="3.30.450.40">
    <property type="match status" value="1"/>
</dbReference>
<accession>A0A645J5A8</accession>
<dbReference type="AlphaFoldDB" id="A0A645J5A8"/>
<evidence type="ECO:0000313" key="2">
    <source>
        <dbReference type="EMBL" id="MPN58646.1"/>
    </source>
</evidence>
<name>A0A645J5A8_9ZZZZ</name>
<organism evidence="2">
    <name type="scientific">bioreactor metagenome</name>
    <dbReference type="NCBI Taxonomy" id="1076179"/>
    <lineage>
        <taxon>unclassified sequences</taxon>
        <taxon>metagenomes</taxon>
        <taxon>ecological metagenomes</taxon>
    </lineage>
</organism>
<dbReference type="PANTHER" id="PTHR30136">
    <property type="entry name" value="HELIX-TURN-HELIX TRANSCRIPTIONAL REGULATOR, ICLR FAMILY"/>
    <property type="match status" value="1"/>
</dbReference>
<proteinExistence type="predicted"/>
<feature type="domain" description="IclR-ED" evidence="1">
    <location>
        <begin position="1"/>
        <end position="90"/>
    </location>
</feature>
<dbReference type="SUPFAM" id="SSF55781">
    <property type="entry name" value="GAF domain-like"/>
    <property type="match status" value="1"/>
</dbReference>
<sequence length="97" mass="10919">MEAYTPNTITNIDAMKEHLKLIRKMGYAFDEIEHEEGIRCVAAPIYDINGKVIASVSVSGPVLHVTKERMPELTEEVIKTAKSISYQLGYMGNNEKF</sequence>
<dbReference type="GO" id="GO:0045892">
    <property type="term" value="P:negative regulation of DNA-templated transcription"/>
    <property type="evidence" value="ECO:0007669"/>
    <property type="project" value="TreeGrafter"/>
</dbReference>
<comment type="caution">
    <text evidence="2">The sequence shown here is derived from an EMBL/GenBank/DDBJ whole genome shotgun (WGS) entry which is preliminary data.</text>
</comment>
<gene>
    <name evidence="2" type="primary">iclR_12</name>
    <name evidence="2" type="ORF">SDC9_206356</name>
</gene>
<evidence type="ECO:0000259" key="1">
    <source>
        <dbReference type="PROSITE" id="PS51078"/>
    </source>
</evidence>
<dbReference type="GO" id="GO:0003700">
    <property type="term" value="F:DNA-binding transcription factor activity"/>
    <property type="evidence" value="ECO:0007669"/>
    <property type="project" value="TreeGrafter"/>
</dbReference>
<dbReference type="InterPro" id="IPR050707">
    <property type="entry name" value="HTH_MetabolicPath_Reg"/>
</dbReference>
<dbReference type="EMBL" id="VSSQ01131613">
    <property type="protein sequence ID" value="MPN58646.1"/>
    <property type="molecule type" value="Genomic_DNA"/>
</dbReference>
<dbReference type="Pfam" id="PF01614">
    <property type="entry name" value="IclR_C"/>
    <property type="match status" value="1"/>
</dbReference>